<dbReference type="AlphaFoldDB" id="A0A1T4VSP7"/>
<dbReference type="STRING" id="1121442.SAMN02745702_00921"/>
<evidence type="ECO:0000259" key="1">
    <source>
        <dbReference type="Pfam" id="PF14411"/>
    </source>
</evidence>
<protein>
    <submittedName>
        <fullName evidence="2">A nuclease of the HNH/ENDO VII superfamily with conserved LHH</fullName>
    </submittedName>
</protein>
<reference evidence="2 3" key="1">
    <citation type="submission" date="2017-02" db="EMBL/GenBank/DDBJ databases">
        <authorList>
            <person name="Peterson S.W."/>
        </authorList>
    </citation>
    <scope>NUCLEOTIDE SEQUENCE [LARGE SCALE GENOMIC DNA]</scope>
    <source>
        <strain evidence="2 3">DSM 18034</strain>
    </source>
</reference>
<feature type="domain" description="LHH" evidence="1">
    <location>
        <begin position="153"/>
        <end position="236"/>
    </location>
</feature>
<dbReference type="InterPro" id="IPR026834">
    <property type="entry name" value="LHH"/>
</dbReference>
<dbReference type="OrthoDB" id="6043530at2"/>
<dbReference type="EMBL" id="FUYA01000002">
    <property type="protein sequence ID" value="SKA67939.1"/>
    <property type="molecule type" value="Genomic_DNA"/>
</dbReference>
<organism evidence="2 3">
    <name type="scientific">Desulfobaculum bizertense DSM 18034</name>
    <dbReference type="NCBI Taxonomy" id="1121442"/>
    <lineage>
        <taxon>Bacteria</taxon>
        <taxon>Pseudomonadati</taxon>
        <taxon>Thermodesulfobacteriota</taxon>
        <taxon>Desulfovibrionia</taxon>
        <taxon>Desulfovibrionales</taxon>
        <taxon>Desulfovibrionaceae</taxon>
        <taxon>Desulfobaculum</taxon>
    </lineage>
</organism>
<dbReference type="Proteomes" id="UP000189733">
    <property type="component" value="Unassembled WGS sequence"/>
</dbReference>
<keyword evidence="3" id="KW-1185">Reference proteome</keyword>
<evidence type="ECO:0000313" key="3">
    <source>
        <dbReference type="Proteomes" id="UP000189733"/>
    </source>
</evidence>
<evidence type="ECO:0000313" key="2">
    <source>
        <dbReference type="EMBL" id="SKA67939.1"/>
    </source>
</evidence>
<accession>A0A1T4VSP7</accession>
<proteinExistence type="predicted"/>
<sequence>MTFGFDIISIQGAERPIHPLEGKESVVQELPTSLEKNSTHQIKIPDIAFIENTTRLELLEQITTKNVSGFKENTDIHLSEASISKAENLNDEEKTKIQEETGWSLDIVENINNMAQYEILKNANLKEANIDGRNCLIKEDIDLDYTDDDGISNKDRIARGQAPLDNKTGKPIELHHLGQKADSPLVELTVEEHRTGEYESGKKNQSLWHDNTCATEVHGEGNTWAIERRTHWEMRA</sequence>
<name>A0A1T4VSP7_9BACT</name>
<dbReference type="Pfam" id="PF14411">
    <property type="entry name" value="LHH"/>
    <property type="match status" value="1"/>
</dbReference>
<dbReference type="RefSeq" id="WP_078684224.1">
    <property type="nucleotide sequence ID" value="NZ_FUYA01000002.1"/>
</dbReference>
<gene>
    <name evidence="2" type="ORF">SAMN02745702_00921</name>
</gene>